<dbReference type="EMBL" id="JBJUIK010000011">
    <property type="protein sequence ID" value="KAL3513707.1"/>
    <property type="molecule type" value="Genomic_DNA"/>
</dbReference>
<comment type="pathway">
    <text evidence="7">Alkene biosynthesis; ethylene biosynthesis via S-adenosyl-L-methionine; ethylene from S-adenosyl-L-methionine: step 2/2.</text>
</comment>
<proteinExistence type="inferred from homology"/>
<dbReference type="Pfam" id="PF14226">
    <property type="entry name" value="DIOX_N"/>
    <property type="match status" value="1"/>
</dbReference>
<evidence type="ECO:0000256" key="11">
    <source>
        <dbReference type="SAM" id="Coils"/>
    </source>
</evidence>
<evidence type="ECO:0000256" key="10">
    <source>
        <dbReference type="RuleBase" id="RU003682"/>
    </source>
</evidence>
<dbReference type="GO" id="GO:0009693">
    <property type="term" value="P:ethylene biosynthetic process"/>
    <property type="evidence" value="ECO:0007669"/>
    <property type="project" value="UniProtKB-KW"/>
</dbReference>
<dbReference type="Pfam" id="PF03171">
    <property type="entry name" value="2OG-FeII_Oxy"/>
    <property type="match status" value="1"/>
</dbReference>
<evidence type="ECO:0000256" key="4">
    <source>
        <dbReference type="ARBA" id="ARBA00022896"/>
    </source>
</evidence>
<evidence type="ECO:0000256" key="5">
    <source>
        <dbReference type="ARBA" id="ARBA00023002"/>
    </source>
</evidence>
<dbReference type="EC" id="1.14.17.4" evidence="8"/>
<evidence type="ECO:0000256" key="9">
    <source>
        <dbReference type="ARBA" id="ARBA00050579"/>
    </source>
</evidence>
<dbReference type="InterPro" id="IPR027443">
    <property type="entry name" value="IPNS-like_sf"/>
</dbReference>
<keyword evidence="6 10" id="KW-0408">Iron</keyword>
<dbReference type="FunFam" id="2.60.120.330:FF:000010">
    <property type="entry name" value="1-aminocyclopropane-1-carboxylate oxidase 1"/>
    <property type="match status" value="1"/>
</dbReference>
<evidence type="ECO:0000256" key="3">
    <source>
        <dbReference type="ARBA" id="ARBA00022723"/>
    </source>
</evidence>
<keyword evidence="4" id="KW-0847">Vitamin C</keyword>
<evidence type="ECO:0000256" key="2">
    <source>
        <dbReference type="ARBA" id="ARBA00022666"/>
    </source>
</evidence>
<dbReference type="InterPro" id="IPR044861">
    <property type="entry name" value="IPNS-like_FE2OG_OXY"/>
</dbReference>
<dbReference type="SUPFAM" id="SSF51197">
    <property type="entry name" value="Clavaminate synthase-like"/>
    <property type="match status" value="1"/>
</dbReference>
<keyword evidence="11" id="KW-0175">Coiled coil</keyword>
<evidence type="ECO:0000259" key="12">
    <source>
        <dbReference type="PROSITE" id="PS51471"/>
    </source>
</evidence>
<dbReference type="InterPro" id="IPR050295">
    <property type="entry name" value="Plant_2OG-oxidoreductases"/>
</dbReference>
<keyword evidence="2" id="KW-0266">Ethylene biosynthesis</keyword>
<dbReference type="GO" id="GO:0031418">
    <property type="term" value="F:L-ascorbic acid binding"/>
    <property type="evidence" value="ECO:0007669"/>
    <property type="project" value="UniProtKB-KW"/>
</dbReference>
<evidence type="ECO:0000256" key="6">
    <source>
        <dbReference type="ARBA" id="ARBA00023004"/>
    </source>
</evidence>
<dbReference type="GO" id="GO:0009805">
    <property type="term" value="P:coumarin biosynthetic process"/>
    <property type="evidence" value="ECO:0007669"/>
    <property type="project" value="UniProtKB-ARBA"/>
</dbReference>
<comment type="caution">
    <text evidence="13">The sequence shown here is derived from an EMBL/GenBank/DDBJ whole genome shotgun (WGS) entry which is preliminary data.</text>
</comment>
<name>A0ABD2Z6H2_9GENT</name>
<sequence length="315" mass="36116">MAIPVIDFSKLNGEERAKTMSQIANGCEEWGFFQLVNHEISEELLEKVKKVTSECFKLEREEGFKNSTTVKMLNELLDKKSSDRLENVDWEDVFLLSDDNENERRSETSEFKETMKQYRIELKKLAEKLMEIMDENLGLQKGYIRNAFKGGEQENAFFGTKISHYPPCPNPEKVTGLRAHTDAGGIILLFQDDKIGGLQILKDGEWIDVQPYPNSIVINTGDQIEVLSNGRYKSVWHRVLATPDGNRRSIASFYNPSLKATISPAPELVENAEDKEVFNQEIISYPKFVFGDYMSIYVQQKFHPKEPRFLAVKAT</sequence>
<dbReference type="GO" id="GO:0046872">
    <property type="term" value="F:metal ion binding"/>
    <property type="evidence" value="ECO:0007669"/>
    <property type="project" value="UniProtKB-KW"/>
</dbReference>
<dbReference type="PROSITE" id="PS51471">
    <property type="entry name" value="FE2OG_OXY"/>
    <property type="match status" value="1"/>
</dbReference>
<keyword evidence="14" id="KW-1185">Reference proteome</keyword>
<dbReference type="InterPro" id="IPR005123">
    <property type="entry name" value="Oxoglu/Fe-dep_dioxygenase_dom"/>
</dbReference>
<gene>
    <name evidence="13" type="ORF">ACH5RR_026424</name>
</gene>
<dbReference type="GO" id="GO:0002238">
    <property type="term" value="P:response to molecule of fungal origin"/>
    <property type="evidence" value="ECO:0007669"/>
    <property type="project" value="UniProtKB-ARBA"/>
</dbReference>
<evidence type="ECO:0000313" key="14">
    <source>
        <dbReference type="Proteomes" id="UP001630127"/>
    </source>
</evidence>
<dbReference type="GO" id="GO:0009815">
    <property type="term" value="F:1-aminocyclopropane-1-carboxylate oxidase activity"/>
    <property type="evidence" value="ECO:0007669"/>
    <property type="project" value="UniProtKB-EC"/>
</dbReference>
<feature type="domain" description="Fe2OG dioxygenase" evidence="12">
    <location>
        <begin position="156"/>
        <end position="256"/>
    </location>
</feature>
<organism evidence="13 14">
    <name type="scientific">Cinchona calisaya</name>
    <dbReference type="NCBI Taxonomy" id="153742"/>
    <lineage>
        <taxon>Eukaryota</taxon>
        <taxon>Viridiplantae</taxon>
        <taxon>Streptophyta</taxon>
        <taxon>Embryophyta</taxon>
        <taxon>Tracheophyta</taxon>
        <taxon>Spermatophyta</taxon>
        <taxon>Magnoliopsida</taxon>
        <taxon>eudicotyledons</taxon>
        <taxon>Gunneridae</taxon>
        <taxon>Pentapetalae</taxon>
        <taxon>asterids</taxon>
        <taxon>lamiids</taxon>
        <taxon>Gentianales</taxon>
        <taxon>Rubiaceae</taxon>
        <taxon>Cinchonoideae</taxon>
        <taxon>Cinchoneae</taxon>
        <taxon>Cinchona</taxon>
    </lineage>
</organism>
<dbReference type="PANTHER" id="PTHR47991">
    <property type="entry name" value="OXOGLUTARATE/IRON-DEPENDENT DIOXYGENASE"/>
    <property type="match status" value="1"/>
</dbReference>
<comment type="similarity">
    <text evidence="1 10">Belongs to the iron/ascorbate-dependent oxidoreductase family.</text>
</comment>
<comment type="catalytic activity">
    <reaction evidence="9">
        <text>1-aminocyclopropane-1-carboxylate + L-ascorbate + O2 = ethene + L-dehydroascorbate + hydrogen cyanide + CO2 + 2 H2O</text>
        <dbReference type="Rhea" id="RHEA:23640"/>
        <dbReference type="ChEBI" id="CHEBI:15377"/>
        <dbReference type="ChEBI" id="CHEBI:15379"/>
        <dbReference type="ChEBI" id="CHEBI:16526"/>
        <dbReference type="ChEBI" id="CHEBI:18153"/>
        <dbReference type="ChEBI" id="CHEBI:18407"/>
        <dbReference type="ChEBI" id="CHEBI:38290"/>
        <dbReference type="ChEBI" id="CHEBI:58360"/>
        <dbReference type="ChEBI" id="CHEBI:58539"/>
        <dbReference type="EC" id="1.14.17.4"/>
    </reaction>
</comment>
<dbReference type="InterPro" id="IPR026992">
    <property type="entry name" value="DIOX_N"/>
</dbReference>
<dbReference type="GO" id="GO:0016706">
    <property type="term" value="F:2-oxoglutarate-dependent dioxygenase activity"/>
    <property type="evidence" value="ECO:0007669"/>
    <property type="project" value="UniProtKB-ARBA"/>
</dbReference>
<dbReference type="Gene3D" id="2.60.120.330">
    <property type="entry name" value="B-lactam Antibiotic, Isopenicillin N Synthase, Chain"/>
    <property type="match status" value="1"/>
</dbReference>
<dbReference type="AlphaFoldDB" id="A0ABD2Z6H2"/>
<reference evidence="13 14" key="1">
    <citation type="submission" date="2024-11" db="EMBL/GenBank/DDBJ databases">
        <title>A near-complete genome assembly of Cinchona calisaya.</title>
        <authorList>
            <person name="Lian D.C."/>
            <person name="Zhao X.W."/>
            <person name="Wei L."/>
        </authorList>
    </citation>
    <scope>NUCLEOTIDE SEQUENCE [LARGE SCALE GENOMIC DNA]</scope>
    <source>
        <tissue evidence="13">Nenye</tissue>
    </source>
</reference>
<keyword evidence="5 10" id="KW-0560">Oxidoreductase</keyword>
<keyword evidence="3 10" id="KW-0479">Metal-binding</keyword>
<protein>
    <recommendedName>
        <fullName evidence="8">aminocyclopropanecarboxylate oxidase</fullName>
        <ecNumber evidence="8">1.14.17.4</ecNumber>
    </recommendedName>
</protein>
<evidence type="ECO:0000256" key="8">
    <source>
        <dbReference type="ARBA" id="ARBA00039090"/>
    </source>
</evidence>
<evidence type="ECO:0000313" key="13">
    <source>
        <dbReference type="EMBL" id="KAL3513707.1"/>
    </source>
</evidence>
<accession>A0ABD2Z6H2</accession>
<evidence type="ECO:0000256" key="7">
    <source>
        <dbReference type="ARBA" id="ARBA00037892"/>
    </source>
</evidence>
<evidence type="ECO:0000256" key="1">
    <source>
        <dbReference type="ARBA" id="ARBA00008056"/>
    </source>
</evidence>
<feature type="coiled-coil region" evidence="11">
    <location>
        <begin position="108"/>
        <end position="135"/>
    </location>
</feature>
<dbReference type="Proteomes" id="UP001630127">
    <property type="component" value="Unassembled WGS sequence"/>
</dbReference>